<accession>A0A9J6A4T3</accession>
<gene>
    <name evidence="2" type="ORF">H5410_019036</name>
</gene>
<dbReference type="Pfam" id="PF23310">
    <property type="entry name" value="TPR_27"/>
    <property type="match status" value="2"/>
</dbReference>
<keyword evidence="3" id="KW-1185">Reference proteome</keyword>
<dbReference type="InterPro" id="IPR040338">
    <property type="entry name" value="At1g67623-like"/>
</dbReference>
<evidence type="ECO:0000259" key="1">
    <source>
        <dbReference type="Pfam" id="PF23310"/>
    </source>
</evidence>
<name>A0A9J6A4T3_SOLCO</name>
<dbReference type="EMBL" id="JACXVP010000003">
    <property type="protein sequence ID" value="KAG5619212.1"/>
    <property type="molecule type" value="Genomic_DNA"/>
</dbReference>
<dbReference type="OrthoDB" id="1293639at2759"/>
<dbReference type="InterPro" id="IPR057136">
    <property type="entry name" value="At2g35280_TPR_dom"/>
</dbReference>
<feature type="domain" description="At2g35280-like TPR" evidence="1">
    <location>
        <begin position="100"/>
        <end position="197"/>
    </location>
</feature>
<proteinExistence type="predicted"/>
<sequence length="479" mass="55089">MVISRHSRKNINMKSIARRRNNNKLIKENFSSSIESLPNELLIDIVARVASFSFKNFINVKLSCKVLNEIAHERYVYHKAILVDFPIEPSWQKDKEENINKVTSFMELCRECGNTEALYRKGVMDFFKNDRPELAVELLKQAAKGGHIGALYVIGIIGVFLGGEFKRKGVMLIGNMKETEILRKVTRECRKSLEEILKNIWVKNPLVLGERPTCCTIQHQHRVRRNGWPLDSDNEQVDFHCHACSCDVEIAYIISVLPRVLLTEIVAKVASSSFKDLINVKLSCKIFNKVAKKRYVYQKVTLVDFPIEPSWKKQTQEKIDGVTSFMELCRKCENTEALYRKGVMDFFKNDKPEVAMEFLKQAANGDHFGALYVIGIIGVFLGDEYKQKGVKLIGIMKETEALRKITRQCRKSLVEILKIIWVKNPLILGKRPARCTIQHEENIRRNGWLDSDDEHVHIHCDACSCDVEITYIIDVLPTN</sequence>
<organism evidence="2 3">
    <name type="scientific">Solanum commersonii</name>
    <name type="common">Commerson's wild potato</name>
    <name type="synonym">Commerson's nightshade</name>
    <dbReference type="NCBI Taxonomy" id="4109"/>
    <lineage>
        <taxon>Eukaryota</taxon>
        <taxon>Viridiplantae</taxon>
        <taxon>Streptophyta</taxon>
        <taxon>Embryophyta</taxon>
        <taxon>Tracheophyta</taxon>
        <taxon>Spermatophyta</taxon>
        <taxon>Magnoliopsida</taxon>
        <taxon>eudicotyledons</taxon>
        <taxon>Gunneridae</taxon>
        <taxon>Pentapetalae</taxon>
        <taxon>asterids</taxon>
        <taxon>lamiids</taxon>
        <taxon>Solanales</taxon>
        <taxon>Solanaceae</taxon>
        <taxon>Solanoideae</taxon>
        <taxon>Solaneae</taxon>
        <taxon>Solanum</taxon>
    </lineage>
</organism>
<dbReference type="PANTHER" id="PTHR33784:SF10">
    <property type="entry name" value="F-BOX PROTEIN"/>
    <property type="match status" value="1"/>
</dbReference>
<evidence type="ECO:0000313" key="3">
    <source>
        <dbReference type="Proteomes" id="UP000824120"/>
    </source>
</evidence>
<dbReference type="PANTHER" id="PTHR33784">
    <property type="entry name" value="OS05G0482100 PROTEIN"/>
    <property type="match status" value="1"/>
</dbReference>
<feature type="domain" description="At2g35280-like TPR" evidence="1">
    <location>
        <begin position="319"/>
        <end position="417"/>
    </location>
</feature>
<protein>
    <recommendedName>
        <fullName evidence="1">At2g35280-like TPR domain-containing protein</fullName>
    </recommendedName>
</protein>
<evidence type="ECO:0000313" key="2">
    <source>
        <dbReference type="EMBL" id="KAG5619212.1"/>
    </source>
</evidence>
<comment type="caution">
    <text evidence="2">The sequence shown here is derived from an EMBL/GenBank/DDBJ whole genome shotgun (WGS) entry which is preliminary data.</text>
</comment>
<dbReference type="Proteomes" id="UP000824120">
    <property type="component" value="Chromosome 3"/>
</dbReference>
<dbReference type="AlphaFoldDB" id="A0A9J6A4T3"/>
<reference evidence="2 3" key="1">
    <citation type="submission" date="2020-09" db="EMBL/GenBank/DDBJ databases">
        <title>De no assembly of potato wild relative species, Solanum commersonii.</title>
        <authorList>
            <person name="Cho K."/>
        </authorList>
    </citation>
    <scope>NUCLEOTIDE SEQUENCE [LARGE SCALE GENOMIC DNA]</scope>
    <source>
        <strain evidence="2">LZ3.2</strain>
        <tissue evidence="2">Leaf</tissue>
    </source>
</reference>
<dbReference type="SUPFAM" id="SSF81901">
    <property type="entry name" value="HCP-like"/>
    <property type="match status" value="1"/>
</dbReference>